<feature type="region of interest" description="Disordered" evidence="1">
    <location>
        <begin position="68"/>
        <end position="87"/>
    </location>
</feature>
<reference evidence="4" key="1">
    <citation type="submission" date="2016-03" db="EMBL/GenBank/DDBJ databases">
        <authorList>
            <person name="Devillers Hugo."/>
        </authorList>
    </citation>
    <scope>NUCLEOTIDE SEQUENCE [LARGE SCALE GENOMIC DNA]</scope>
</reference>
<keyword evidence="4" id="KW-1185">Reference proteome</keyword>
<dbReference type="SUPFAM" id="SSF46458">
    <property type="entry name" value="Globin-like"/>
    <property type="match status" value="1"/>
</dbReference>
<dbReference type="PROSITE" id="PS01033">
    <property type="entry name" value="GLOBIN"/>
    <property type="match status" value="1"/>
</dbReference>
<feature type="domain" description="Globin" evidence="2">
    <location>
        <begin position="161"/>
        <end position="290"/>
    </location>
</feature>
<dbReference type="Gene3D" id="1.10.490.10">
    <property type="entry name" value="Globins"/>
    <property type="match status" value="1"/>
</dbReference>
<dbReference type="PANTHER" id="PTHR43396">
    <property type="entry name" value="FLAVOHEMOPROTEIN"/>
    <property type="match status" value="1"/>
</dbReference>
<dbReference type="InterPro" id="IPR009050">
    <property type="entry name" value="Globin-like_sf"/>
</dbReference>
<dbReference type="Proteomes" id="UP000191144">
    <property type="component" value="Chromosome B"/>
</dbReference>
<evidence type="ECO:0000256" key="1">
    <source>
        <dbReference type="SAM" id="MobiDB-lite"/>
    </source>
</evidence>
<dbReference type="InterPro" id="IPR012292">
    <property type="entry name" value="Globin/Proto"/>
</dbReference>
<dbReference type="GO" id="GO:0019825">
    <property type="term" value="F:oxygen binding"/>
    <property type="evidence" value="ECO:0007669"/>
    <property type="project" value="InterPro"/>
</dbReference>
<proteinExistence type="predicted"/>
<feature type="compositionally biased region" description="Low complexity" evidence="1">
    <location>
        <begin position="374"/>
        <end position="393"/>
    </location>
</feature>
<evidence type="ECO:0000313" key="3">
    <source>
        <dbReference type="EMBL" id="SCU81656.1"/>
    </source>
</evidence>
<dbReference type="GO" id="GO:0008941">
    <property type="term" value="F:nitric oxide dioxygenase NAD(P)H activity"/>
    <property type="evidence" value="ECO:0007669"/>
    <property type="project" value="TreeGrafter"/>
</dbReference>
<gene>
    <name evidence="3" type="ORF">LAME_0B08042G</name>
</gene>
<dbReference type="Pfam" id="PF00042">
    <property type="entry name" value="Globin"/>
    <property type="match status" value="1"/>
</dbReference>
<dbReference type="AlphaFoldDB" id="A0A1G4IXM7"/>
<dbReference type="PANTHER" id="PTHR43396:SF6">
    <property type="entry name" value="ABL201WP"/>
    <property type="match status" value="1"/>
</dbReference>
<accession>A0A1G4IXM7</accession>
<dbReference type="InterPro" id="IPR044399">
    <property type="entry name" value="Mb-like_M"/>
</dbReference>
<name>A0A1G4IXM7_9SACH</name>
<sequence length="497" mass="53980">MSPLVGPKDTNALLSSVPTLTALHGNVTSSPNMENMSSSRSPRESIFCSVASYPKSFLDAYNEDISPMASKDGELGHNGPEQEQQSTVTNDFNSHAVSFGKRYKMSLTLKPREIELARLSWSILLDNECSNEKYETFINKSLKKRKNGASHPTQNPQFFRTEGSNTAIAGNDTCSSFLFGTQFLANILELAPELHDAFPTLKHAASAVTGVLMAAVNNLEDLSVLDEYLCGLGKRHSRILGVYAEHFRIAGAGFVKTLRDRFGFDMTRELEDIWLRVYLYLSNTMLQFGIDPVITETLSFDIALEAPSILEMEPMHSPGASYSRSESNLSFEPVSLRSGISSQRSNYNYTTSSGGLRYSTSTLTGTSAKDITSKKTNSSSKSNKSSSSPIPKSVRGGGGSTLKPGGKWVPISSLPRNTYNTVILEEISHKGGSVRGGGSSYRLVHVDVSQRAKYASQTGHENPSSTAIIQRRQQVMREHAARPGGARGGGGGNCTIM</sequence>
<dbReference type="CDD" id="cd01040">
    <property type="entry name" value="Mb-like"/>
    <property type="match status" value="1"/>
</dbReference>
<evidence type="ECO:0000313" key="4">
    <source>
        <dbReference type="Proteomes" id="UP000191144"/>
    </source>
</evidence>
<dbReference type="EMBL" id="LT598478">
    <property type="protein sequence ID" value="SCU81656.1"/>
    <property type="molecule type" value="Genomic_DNA"/>
</dbReference>
<evidence type="ECO:0000259" key="2">
    <source>
        <dbReference type="PROSITE" id="PS01033"/>
    </source>
</evidence>
<dbReference type="GO" id="GO:0071500">
    <property type="term" value="P:cellular response to nitrosative stress"/>
    <property type="evidence" value="ECO:0007669"/>
    <property type="project" value="TreeGrafter"/>
</dbReference>
<dbReference type="OrthoDB" id="4036345at2759"/>
<dbReference type="GO" id="GO:0020037">
    <property type="term" value="F:heme binding"/>
    <property type="evidence" value="ECO:0007669"/>
    <property type="project" value="InterPro"/>
</dbReference>
<feature type="region of interest" description="Disordered" evidence="1">
    <location>
        <begin position="369"/>
        <end position="410"/>
    </location>
</feature>
<dbReference type="GO" id="GO:0046210">
    <property type="term" value="P:nitric oxide catabolic process"/>
    <property type="evidence" value="ECO:0007669"/>
    <property type="project" value="TreeGrafter"/>
</dbReference>
<organism evidence="3 4">
    <name type="scientific">Lachancea meyersii CBS 8951</name>
    <dbReference type="NCBI Taxonomy" id="1266667"/>
    <lineage>
        <taxon>Eukaryota</taxon>
        <taxon>Fungi</taxon>
        <taxon>Dikarya</taxon>
        <taxon>Ascomycota</taxon>
        <taxon>Saccharomycotina</taxon>
        <taxon>Saccharomycetes</taxon>
        <taxon>Saccharomycetales</taxon>
        <taxon>Saccharomycetaceae</taxon>
        <taxon>Lachancea</taxon>
    </lineage>
</organism>
<dbReference type="GO" id="GO:0071949">
    <property type="term" value="F:FAD binding"/>
    <property type="evidence" value="ECO:0007669"/>
    <property type="project" value="TreeGrafter"/>
</dbReference>
<protein>
    <submittedName>
        <fullName evidence="3">LAME_0B08042g1_1</fullName>
    </submittedName>
</protein>
<dbReference type="InterPro" id="IPR000971">
    <property type="entry name" value="Globin"/>
</dbReference>